<dbReference type="AlphaFoldDB" id="A0A7W9UJX2"/>
<dbReference type="RefSeq" id="WP_040746750.1">
    <property type="nucleotide sequence ID" value="NZ_JACHIT010000001.1"/>
</dbReference>
<evidence type="ECO:0000313" key="2">
    <source>
        <dbReference type="Proteomes" id="UP000540412"/>
    </source>
</evidence>
<protein>
    <submittedName>
        <fullName evidence="1">Uncharacterized protein</fullName>
    </submittedName>
</protein>
<keyword evidence="2" id="KW-1185">Reference proteome</keyword>
<reference evidence="1 2" key="1">
    <citation type="submission" date="2020-08" db="EMBL/GenBank/DDBJ databases">
        <title>Sequencing the genomes of 1000 actinobacteria strains.</title>
        <authorList>
            <person name="Klenk H.-P."/>
        </authorList>
    </citation>
    <scope>NUCLEOTIDE SEQUENCE [LARGE SCALE GENOMIC DNA]</scope>
    <source>
        <strain evidence="1 2">DSM 43582</strain>
    </source>
</reference>
<organism evidence="1 2">
    <name type="scientific">Nocardia transvalensis</name>
    <dbReference type="NCBI Taxonomy" id="37333"/>
    <lineage>
        <taxon>Bacteria</taxon>
        <taxon>Bacillati</taxon>
        <taxon>Actinomycetota</taxon>
        <taxon>Actinomycetes</taxon>
        <taxon>Mycobacteriales</taxon>
        <taxon>Nocardiaceae</taxon>
        <taxon>Nocardia</taxon>
    </lineage>
</organism>
<sequence>MADHTGARTDAATSVLVLSEHAGDGWELSGAAGDRRLLKDFGAVRARIRTTTPTSCSWWVGRPDGRLLREASAASVAEAKAAAESWVAAYLARER</sequence>
<dbReference type="EMBL" id="JACHIT010000001">
    <property type="protein sequence ID" value="MBB5915120.1"/>
    <property type="molecule type" value="Genomic_DNA"/>
</dbReference>
<comment type="caution">
    <text evidence="1">The sequence shown here is derived from an EMBL/GenBank/DDBJ whole genome shotgun (WGS) entry which is preliminary data.</text>
</comment>
<evidence type="ECO:0000313" key="1">
    <source>
        <dbReference type="EMBL" id="MBB5915120.1"/>
    </source>
</evidence>
<dbReference type="Proteomes" id="UP000540412">
    <property type="component" value="Unassembled WGS sequence"/>
</dbReference>
<accession>A0A7W9UJX2</accession>
<name>A0A7W9UJX2_9NOCA</name>
<proteinExistence type="predicted"/>
<gene>
    <name evidence="1" type="ORF">BJY24_003987</name>
</gene>